<dbReference type="GO" id="GO:0000166">
    <property type="term" value="F:nucleotide binding"/>
    <property type="evidence" value="ECO:0007669"/>
    <property type="project" value="InterPro"/>
</dbReference>
<organism evidence="5 6">
    <name type="scientific">Halalkaliarchaeum desulfuricum</name>
    <dbReference type="NCBI Taxonomy" id="2055893"/>
    <lineage>
        <taxon>Archaea</taxon>
        <taxon>Methanobacteriati</taxon>
        <taxon>Methanobacteriota</taxon>
        <taxon>Stenosarchaea group</taxon>
        <taxon>Halobacteria</taxon>
        <taxon>Halobacteriales</taxon>
        <taxon>Haloferacaceae</taxon>
        <taxon>Halalkaliarchaeum</taxon>
    </lineage>
</organism>
<feature type="domain" description="Gfo/Idh/MocA-like oxidoreductase N-terminal" evidence="3">
    <location>
        <begin position="25"/>
        <end position="145"/>
    </location>
</feature>
<proteinExistence type="inferred from homology"/>
<gene>
    <name evidence="5" type="ORF">AArcSl_0519</name>
</gene>
<keyword evidence="6" id="KW-1185">Reference proteome</keyword>
<dbReference type="PRINTS" id="PR01775">
    <property type="entry name" value="GLFROXRDTASE"/>
</dbReference>
<evidence type="ECO:0000259" key="3">
    <source>
        <dbReference type="Pfam" id="PF01408"/>
    </source>
</evidence>
<evidence type="ECO:0000256" key="2">
    <source>
        <dbReference type="ARBA" id="ARBA00023002"/>
    </source>
</evidence>
<evidence type="ECO:0000259" key="4">
    <source>
        <dbReference type="Pfam" id="PF22725"/>
    </source>
</evidence>
<dbReference type="Pfam" id="PF01408">
    <property type="entry name" value="GFO_IDH_MocA"/>
    <property type="match status" value="1"/>
</dbReference>
<comment type="similarity">
    <text evidence="1">Belongs to the Gfo/Idh/MocA family.</text>
</comment>
<dbReference type="InterPro" id="IPR000683">
    <property type="entry name" value="Gfo/Idh/MocA-like_OxRdtase_N"/>
</dbReference>
<dbReference type="InterPro" id="IPR036291">
    <property type="entry name" value="NAD(P)-bd_dom_sf"/>
</dbReference>
<dbReference type="GeneID" id="37876856"/>
<dbReference type="OrthoDB" id="195534at2157"/>
<evidence type="ECO:0000313" key="6">
    <source>
        <dbReference type="Proteomes" id="UP000263012"/>
    </source>
</evidence>
<dbReference type="RefSeq" id="WP_119814604.1">
    <property type="nucleotide sequence ID" value="NZ_CP025066.1"/>
</dbReference>
<dbReference type="InterPro" id="IPR049838">
    <property type="entry name" value="XacA-like"/>
</dbReference>
<evidence type="ECO:0000313" key="5">
    <source>
        <dbReference type="EMBL" id="AUX08170.1"/>
    </source>
</evidence>
<dbReference type="AlphaFoldDB" id="A0A343TGE8"/>
<dbReference type="InterPro" id="IPR055170">
    <property type="entry name" value="GFO_IDH_MocA-like_dom"/>
</dbReference>
<keyword evidence="2 5" id="KW-0560">Oxidoreductase</keyword>
<dbReference type="InterPro" id="IPR008354">
    <property type="entry name" value="Glc-Fru_OxRdtase_bac"/>
</dbReference>
<dbReference type="KEGG" id="hdf:AArcSl_0519"/>
<dbReference type="Gene3D" id="3.40.50.720">
    <property type="entry name" value="NAD(P)-binding Rossmann-like Domain"/>
    <property type="match status" value="1"/>
</dbReference>
<dbReference type="SUPFAM" id="SSF55347">
    <property type="entry name" value="Glyceraldehyde-3-phosphate dehydrogenase-like, C-terminal domain"/>
    <property type="match status" value="1"/>
</dbReference>
<dbReference type="NCBIfam" id="NF041392">
    <property type="entry name" value="XylDh_Gfo6_Halo"/>
    <property type="match status" value="1"/>
</dbReference>
<dbReference type="PANTHER" id="PTHR22604:SF105">
    <property type="entry name" value="TRANS-1,2-DIHYDROBENZENE-1,2-DIOL DEHYDROGENASE"/>
    <property type="match status" value="1"/>
</dbReference>
<dbReference type="PANTHER" id="PTHR22604">
    <property type="entry name" value="OXIDOREDUCTASES"/>
    <property type="match status" value="1"/>
</dbReference>
<sequence>MSDTSLDVFTGADGRDWDTGPDGIVRMAVVGLGNYARKVSLPAIAESDYCVPSVVVSGTEQRRIETAREYDAVGVTYAEYADGTATDEYDAVYVATPNREHLPHVETAAEHGKAVVCEKPLEATADRARQAVEACENAGVTLMTAYRMQTDPLVRRLREFVREGGIGEPIRLFGNFSFDVLGGSKGPDQWRLDEHLAGGGALMDVGVYPLNTARFLLDADPVSVWGTTRTSGPFGDVDEHVDFGVEFPDAVGNFSASFSGHSNAELSMLGTDGQVALRDAFGVGADRTLVVETDDGTVELEGFGSDETVEEFDYFAHCLLTDSPPEPDGRDGLVDVETAMAVYRAAEQGSRVGID</sequence>
<name>A0A343TGE8_9EURY</name>
<accession>A0A343TGE8</accession>
<reference evidence="6" key="1">
    <citation type="submission" date="2017-11" db="EMBL/GenBank/DDBJ databases">
        <title>Phenotypic and genomic properties of facultatively anaerobic sulfur-reducing natronoarchaea from hypersaline soda lakes.</title>
        <authorList>
            <person name="Sorokin D.Y."/>
            <person name="Kublanov I.V."/>
            <person name="Roman P."/>
            <person name="Sinninghe Damste J.S."/>
            <person name="Golyshin P.N."/>
            <person name="Rojo D."/>
            <person name="Ciordia S."/>
            <person name="Mena M.D.C."/>
            <person name="Ferrer M."/>
            <person name="Messina E."/>
            <person name="Smedile F."/>
            <person name="La Spada G."/>
            <person name="La Cono V."/>
            <person name="Yakimov M.M."/>
        </authorList>
    </citation>
    <scope>NUCLEOTIDE SEQUENCE [LARGE SCALE GENOMIC DNA]</scope>
    <source>
        <strain evidence="6">AArc-Sl</strain>
    </source>
</reference>
<feature type="domain" description="GFO/IDH/MocA-like oxidoreductase" evidence="4">
    <location>
        <begin position="154"/>
        <end position="275"/>
    </location>
</feature>
<dbReference type="Proteomes" id="UP000263012">
    <property type="component" value="Chromosome"/>
</dbReference>
<dbReference type="EC" id="1.1.1.179" evidence="5"/>
<dbReference type="GO" id="GO:0047837">
    <property type="term" value="F:D-xylose 1-dehydrogenase (NADP+) activity"/>
    <property type="evidence" value="ECO:0007669"/>
    <property type="project" value="UniProtKB-EC"/>
</dbReference>
<dbReference type="SUPFAM" id="SSF51735">
    <property type="entry name" value="NAD(P)-binding Rossmann-fold domains"/>
    <property type="match status" value="1"/>
</dbReference>
<dbReference type="Gene3D" id="3.30.360.10">
    <property type="entry name" value="Dihydrodipicolinate Reductase, domain 2"/>
    <property type="match status" value="1"/>
</dbReference>
<dbReference type="InterPro" id="IPR050984">
    <property type="entry name" value="Gfo/Idh/MocA_domain"/>
</dbReference>
<protein>
    <submittedName>
        <fullName evidence="5">D-xylose 1-dehydrogenase (NADP+)</fullName>
        <ecNumber evidence="5">1.1.1.179</ecNumber>
    </submittedName>
</protein>
<dbReference type="EMBL" id="CP025066">
    <property type="protein sequence ID" value="AUX08170.1"/>
    <property type="molecule type" value="Genomic_DNA"/>
</dbReference>
<dbReference type="Pfam" id="PF22725">
    <property type="entry name" value="GFO_IDH_MocA_C3"/>
    <property type="match status" value="1"/>
</dbReference>
<evidence type="ECO:0000256" key="1">
    <source>
        <dbReference type="ARBA" id="ARBA00010928"/>
    </source>
</evidence>